<evidence type="ECO:0000313" key="6">
    <source>
        <dbReference type="Proteomes" id="UP000637299"/>
    </source>
</evidence>
<name>A0ABR8ZAR2_9FLAO</name>
<comment type="similarity">
    <text evidence="1">Belongs to the glycosyltransferase 2 family.</text>
</comment>
<dbReference type="PANTHER" id="PTHR43685:SF5">
    <property type="entry name" value="GLYCOSYLTRANSFERASE EPSE-RELATED"/>
    <property type="match status" value="1"/>
</dbReference>
<dbReference type="Pfam" id="PF00535">
    <property type="entry name" value="Glycos_transf_2"/>
    <property type="match status" value="1"/>
</dbReference>
<keyword evidence="6" id="KW-1185">Reference proteome</keyword>
<dbReference type="InterPro" id="IPR050834">
    <property type="entry name" value="Glycosyltransf_2"/>
</dbReference>
<feature type="domain" description="Glycosyltransferase 2-like" evidence="4">
    <location>
        <begin position="18"/>
        <end position="149"/>
    </location>
</feature>
<keyword evidence="3" id="KW-0808">Transferase</keyword>
<organism evidence="5 6">
    <name type="scientific">Chryseobacterium caseinilyticum</name>
    <dbReference type="NCBI Taxonomy" id="2771428"/>
    <lineage>
        <taxon>Bacteria</taxon>
        <taxon>Pseudomonadati</taxon>
        <taxon>Bacteroidota</taxon>
        <taxon>Flavobacteriia</taxon>
        <taxon>Flavobacteriales</taxon>
        <taxon>Weeksellaceae</taxon>
        <taxon>Chryseobacterium group</taxon>
        <taxon>Chryseobacterium</taxon>
    </lineage>
</organism>
<evidence type="ECO:0000256" key="3">
    <source>
        <dbReference type="ARBA" id="ARBA00022679"/>
    </source>
</evidence>
<dbReference type="RefSeq" id="WP_191736067.1">
    <property type="nucleotide sequence ID" value="NZ_JACYFS010000001.1"/>
</dbReference>
<reference evidence="5 6" key="1">
    <citation type="submission" date="2020-09" db="EMBL/GenBank/DDBJ databases">
        <title>Genome seq and assembly of Chryseobacterium sp.</title>
        <authorList>
            <person name="Chhetri G."/>
        </authorList>
    </citation>
    <scope>NUCLEOTIDE SEQUENCE [LARGE SCALE GENOMIC DNA]</scope>
    <source>
        <strain evidence="5 6">GCR10</strain>
    </source>
</reference>
<proteinExistence type="inferred from homology"/>
<accession>A0ABR8ZAR2</accession>
<dbReference type="Gene3D" id="3.90.550.10">
    <property type="entry name" value="Spore Coat Polysaccharide Biosynthesis Protein SpsA, Chain A"/>
    <property type="match status" value="1"/>
</dbReference>
<evidence type="ECO:0000256" key="2">
    <source>
        <dbReference type="ARBA" id="ARBA00022676"/>
    </source>
</evidence>
<dbReference type="EMBL" id="JACYFS010000001">
    <property type="protein sequence ID" value="MBD8082323.1"/>
    <property type="molecule type" value="Genomic_DNA"/>
</dbReference>
<comment type="caution">
    <text evidence="5">The sequence shown here is derived from an EMBL/GenBank/DDBJ whole genome shotgun (WGS) entry which is preliminary data.</text>
</comment>
<evidence type="ECO:0000259" key="4">
    <source>
        <dbReference type="Pfam" id="PF00535"/>
    </source>
</evidence>
<dbReference type="PANTHER" id="PTHR43685">
    <property type="entry name" value="GLYCOSYLTRANSFERASE"/>
    <property type="match status" value="1"/>
</dbReference>
<sequence length="308" mass="36425">MAYQIIDQTPDGTPDICISMLTYNHGKYITDALQGILSQNTAYSYKIVLADDFSTDNTRQLLLEFQKKHPSLIKLILQDKNVGAAGNNSVLHEHIEGKYVAALEGDDYWTEPDKLQKQVDFLEKNQEYSMCFHNVTEKFEDFKTERAFDHLEQREYTSTELVNGWVVPTVSVVYRKFPDLFIKDDRILFGDISLFLQLSKHGRMFCFVTQRPMAVYRRFQGSATNKAYNVDYIKRLLRHNEFLNDHFGTEIMSTIRKNSFELNFILFYKIFPKRESFVFLKKSFRNSDNFLWDVLLFFYRNLRRKFSS</sequence>
<dbReference type="InterPro" id="IPR029044">
    <property type="entry name" value="Nucleotide-diphossugar_trans"/>
</dbReference>
<dbReference type="Proteomes" id="UP000637299">
    <property type="component" value="Unassembled WGS sequence"/>
</dbReference>
<evidence type="ECO:0000313" key="5">
    <source>
        <dbReference type="EMBL" id="MBD8082323.1"/>
    </source>
</evidence>
<keyword evidence="2" id="KW-0328">Glycosyltransferase</keyword>
<protein>
    <submittedName>
        <fullName evidence="5">Glycosyltransferase family 2 protein</fullName>
    </submittedName>
</protein>
<dbReference type="SUPFAM" id="SSF53448">
    <property type="entry name" value="Nucleotide-diphospho-sugar transferases"/>
    <property type="match status" value="1"/>
</dbReference>
<evidence type="ECO:0000256" key="1">
    <source>
        <dbReference type="ARBA" id="ARBA00006739"/>
    </source>
</evidence>
<gene>
    <name evidence="5" type="ORF">IC610_07785</name>
</gene>
<dbReference type="InterPro" id="IPR001173">
    <property type="entry name" value="Glyco_trans_2-like"/>
</dbReference>